<dbReference type="Pfam" id="PF00172">
    <property type="entry name" value="Zn_clus"/>
    <property type="match status" value="1"/>
</dbReference>
<dbReference type="InterPro" id="IPR036864">
    <property type="entry name" value="Zn2-C6_fun-type_DNA-bd_sf"/>
</dbReference>
<dbReference type="PANTHER" id="PTHR47784:SF5">
    <property type="entry name" value="STEROL UPTAKE CONTROL PROTEIN 2"/>
    <property type="match status" value="1"/>
</dbReference>
<evidence type="ECO:0000256" key="2">
    <source>
        <dbReference type="SAM" id="MobiDB-lite"/>
    </source>
</evidence>
<dbReference type="PROSITE" id="PS00463">
    <property type="entry name" value="ZN2_CY6_FUNGAL_1"/>
    <property type="match status" value="1"/>
</dbReference>
<keyword evidence="5" id="KW-1185">Reference proteome</keyword>
<dbReference type="GO" id="GO:0001228">
    <property type="term" value="F:DNA-binding transcription activator activity, RNA polymerase II-specific"/>
    <property type="evidence" value="ECO:0007669"/>
    <property type="project" value="TreeGrafter"/>
</dbReference>
<keyword evidence="1" id="KW-0539">Nucleus</keyword>
<dbReference type="SUPFAM" id="SSF57701">
    <property type="entry name" value="Zn2/Cys6 DNA-binding domain"/>
    <property type="match status" value="1"/>
</dbReference>
<proteinExistence type="predicted"/>
<dbReference type="PANTHER" id="PTHR47784">
    <property type="entry name" value="STEROL UPTAKE CONTROL PROTEIN 2"/>
    <property type="match status" value="1"/>
</dbReference>
<name>A0A9P8VUR3_9HYPO</name>
<gene>
    <name evidence="4" type="ORF">B0T10DRAFT_413376</name>
</gene>
<dbReference type="CDD" id="cd00067">
    <property type="entry name" value="GAL4"/>
    <property type="match status" value="1"/>
</dbReference>
<evidence type="ECO:0000259" key="3">
    <source>
        <dbReference type="PROSITE" id="PS50048"/>
    </source>
</evidence>
<sequence>MDEQQPEQQPQSQAGQDQPLQQPQLPQQFFGATLFADSHAAPSTEKPYHSKRPHKKSRTGCRNCKVRKVKCDEGRPTCRSCKLRKVECVYPTPASSSTSASPATSVTNAAETPATTVVRGSSPEGFSSPASSFRSRQHTPAFSDAAPTGQPLWNPANIDAADMKLLWFYTATTSSSFSVAGPGTPVEEILKVRMVQVAFETPFLMDSLFALSSLHMQSLNQDCDPSRALAYRARSFEGYRTAVESAAPENYAALIANSLFLTALSSQVFREPDGKELYILDWMVVWRGIGLVIDLMGVDNLFHTGMYALFQRPPIDLMAALADIPNHLLFMVSSIKSDDQDYEDIATYHETLKYLASLYMNLRDGFNPVMSLRIVTFFTFLPRRFVELGRQRRPRALVIIAYYAVFLKLTTSIWWLEGVGQRSLLDLCKFLSPEWDHLLHVPKAAMEAEDELEIARVIFQDPNWVPPPPPDLQIDPSSAITVVDDTGRRLTWASKDKKIVVLNSKKPSEPPLWH</sequence>
<feature type="compositionally biased region" description="Basic residues" evidence="2">
    <location>
        <begin position="49"/>
        <end position="59"/>
    </location>
</feature>
<evidence type="ECO:0000313" key="4">
    <source>
        <dbReference type="EMBL" id="KAH6877327.1"/>
    </source>
</evidence>
<accession>A0A9P8VUR3</accession>
<feature type="compositionally biased region" description="Low complexity" evidence="2">
    <location>
        <begin position="120"/>
        <end position="133"/>
    </location>
</feature>
<dbReference type="PROSITE" id="PS50048">
    <property type="entry name" value="ZN2_CY6_FUNGAL_2"/>
    <property type="match status" value="1"/>
</dbReference>
<protein>
    <recommendedName>
        <fullName evidence="3">Zn(2)-C6 fungal-type domain-containing protein</fullName>
    </recommendedName>
</protein>
<feature type="domain" description="Zn(2)-C6 fungal-type" evidence="3">
    <location>
        <begin position="60"/>
        <end position="90"/>
    </location>
</feature>
<feature type="region of interest" description="Disordered" evidence="2">
    <location>
        <begin position="1"/>
        <end position="59"/>
    </location>
</feature>
<organism evidence="4 5">
    <name type="scientific">Thelonectria olida</name>
    <dbReference type="NCBI Taxonomy" id="1576542"/>
    <lineage>
        <taxon>Eukaryota</taxon>
        <taxon>Fungi</taxon>
        <taxon>Dikarya</taxon>
        <taxon>Ascomycota</taxon>
        <taxon>Pezizomycotina</taxon>
        <taxon>Sordariomycetes</taxon>
        <taxon>Hypocreomycetidae</taxon>
        <taxon>Hypocreales</taxon>
        <taxon>Nectriaceae</taxon>
        <taxon>Thelonectria</taxon>
    </lineage>
</organism>
<feature type="compositionally biased region" description="Low complexity" evidence="2">
    <location>
        <begin position="1"/>
        <end position="32"/>
    </location>
</feature>
<dbReference type="GO" id="GO:0008270">
    <property type="term" value="F:zinc ion binding"/>
    <property type="evidence" value="ECO:0007669"/>
    <property type="project" value="InterPro"/>
</dbReference>
<dbReference type="Proteomes" id="UP000777438">
    <property type="component" value="Unassembled WGS sequence"/>
</dbReference>
<dbReference type="SMART" id="SM00066">
    <property type="entry name" value="GAL4"/>
    <property type="match status" value="1"/>
</dbReference>
<dbReference type="Gene3D" id="4.10.240.10">
    <property type="entry name" value="Zn(2)-C6 fungal-type DNA-binding domain"/>
    <property type="match status" value="1"/>
</dbReference>
<feature type="compositionally biased region" description="Low complexity" evidence="2">
    <location>
        <begin position="92"/>
        <end position="105"/>
    </location>
</feature>
<reference evidence="4 5" key="1">
    <citation type="journal article" date="2021" name="Nat. Commun.">
        <title>Genetic determinants of endophytism in the Arabidopsis root mycobiome.</title>
        <authorList>
            <person name="Mesny F."/>
            <person name="Miyauchi S."/>
            <person name="Thiergart T."/>
            <person name="Pickel B."/>
            <person name="Atanasova L."/>
            <person name="Karlsson M."/>
            <person name="Huettel B."/>
            <person name="Barry K.W."/>
            <person name="Haridas S."/>
            <person name="Chen C."/>
            <person name="Bauer D."/>
            <person name="Andreopoulos W."/>
            <person name="Pangilinan J."/>
            <person name="LaButti K."/>
            <person name="Riley R."/>
            <person name="Lipzen A."/>
            <person name="Clum A."/>
            <person name="Drula E."/>
            <person name="Henrissat B."/>
            <person name="Kohler A."/>
            <person name="Grigoriev I.V."/>
            <person name="Martin F.M."/>
            <person name="Hacquard S."/>
        </authorList>
    </citation>
    <scope>NUCLEOTIDE SEQUENCE [LARGE SCALE GENOMIC DNA]</scope>
    <source>
        <strain evidence="4 5">MPI-CAGE-CH-0241</strain>
    </source>
</reference>
<dbReference type="EMBL" id="JAGPYM010000030">
    <property type="protein sequence ID" value="KAH6877327.1"/>
    <property type="molecule type" value="Genomic_DNA"/>
</dbReference>
<dbReference type="InterPro" id="IPR053157">
    <property type="entry name" value="Sterol_Uptake_Regulator"/>
</dbReference>
<evidence type="ECO:0000256" key="1">
    <source>
        <dbReference type="ARBA" id="ARBA00023242"/>
    </source>
</evidence>
<evidence type="ECO:0000313" key="5">
    <source>
        <dbReference type="Proteomes" id="UP000777438"/>
    </source>
</evidence>
<dbReference type="AlphaFoldDB" id="A0A9P8VUR3"/>
<feature type="region of interest" description="Disordered" evidence="2">
    <location>
        <begin position="92"/>
        <end position="149"/>
    </location>
</feature>
<dbReference type="OrthoDB" id="5419315at2759"/>
<feature type="compositionally biased region" description="Polar residues" evidence="2">
    <location>
        <begin position="106"/>
        <end position="119"/>
    </location>
</feature>
<dbReference type="InterPro" id="IPR001138">
    <property type="entry name" value="Zn2Cys6_DnaBD"/>
</dbReference>
<comment type="caution">
    <text evidence="4">The sequence shown here is derived from an EMBL/GenBank/DDBJ whole genome shotgun (WGS) entry which is preliminary data.</text>
</comment>